<keyword evidence="3 4" id="KW-0480">Metal-thiolate cluster</keyword>
<feature type="binding site" evidence="4">
    <location>
        <position position="68"/>
    </location>
    <ligand>
        <name>a divalent metal cation</name>
        <dbReference type="ChEBI" id="CHEBI:60240"/>
        <label>1</label>
        <note>in cluster B</note>
    </ligand>
</feature>
<reference evidence="5" key="1">
    <citation type="journal article" date="2021" name="Sci. Adv.">
        <title>The American lobster genome reveals insights on longevity, neural, and immune adaptations.</title>
        <authorList>
            <person name="Polinski J.M."/>
            <person name="Zimin A.V."/>
            <person name="Clark K.F."/>
            <person name="Kohn A.B."/>
            <person name="Sadowski N."/>
            <person name="Timp W."/>
            <person name="Ptitsyn A."/>
            <person name="Khanna P."/>
            <person name="Romanova D.Y."/>
            <person name="Williams P."/>
            <person name="Greenwood S.J."/>
            <person name="Moroz L.L."/>
            <person name="Walt D.R."/>
            <person name="Bodnar A.G."/>
        </authorList>
    </citation>
    <scope>NUCLEOTIDE SEQUENCE</scope>
    <source>
        <strain evidence="5">GMGI-L3</strain>
    </source>
</reference>
<dbReference type="Proteomes" id="UP000747542">
    <property type="component" value="Unassembled WGS sequence"/>
</dbReference>
<dbReference type="SUPFAM" id="SSF57868">
    <property type="entry name" value="Metallothionein"/>
    <property type="match status" value="2"/>
</dbReference>
<comment type="caution">
    <text evidence="5">The sequence shown here is derived from an EMBL/GenBank/DDBJ whole genome shotgun (WGS) entry which is preliminary data.</text>
</comment>
<dbReference type="GO" id="GO:0046872">
    <property type="term" value="F:metal ion binding"/>
    <property type="evidence" value="ECO:0007669"/>
    <property type="project" value="UniProtKB-KW"/>
</dbReference>
<evidence type="ECO:0000256" key="1">
    <source>
        <dbReference type="ARBA" id="ARBA00010622"/>
    </source>
</evidence>
<dbReference type="PRINTS" id="PR00858">
    <property type="entry name" value="MTCRUSTACEAN"/>
</dbReference>
<accession>A0A8J5JBW0</accession>
<proteinExistence type="inferred from homology"/>
<feature type="binding site" evidence="4">
    <location>
        <position position="60"/>
    </location>
    <ligand>
        <name>a divalent metal cation</name>
        <dbReference type="ChEBI" id="CHEBI:60240"/>
        <label>1</label>
        <note>in cluster B</note>
    </ligand>
</feature>
<evidence type="ECO:0000256" key="4">
    <source>
        <dbReference type="PIRSR" id="PIRSR602045-1"/>
    </source>
</evidence>
<evidence type="ECO:0000256" key="2">
    <source>
        <dbReference type="ARBA" id="ARBA00022723"/>
    </source>
</evidence>
<feature type="binding site" evidence="4">
    <location>
        <position position="52"/>
    </location>
    <ligand>
        <name>a divalent metal cation</name>
        <dbReference type="ChEBI" id="CHEBI:60240"/>
        <label>1</label>
        <note>in cluster B</note>
    </ligand>
</feature>
<feature type="binding site" evidence="4">
    <location>
        <position position="42"/>
    </location>
    <ligand>
        <name>a divalent metal cation</name>
        <dbReference type="ChEBI" id="CHEBI:60240"/>
        <label>1</label>
        <note>in cluster B</note>
    </ligand>
</feature>
<organism evidence="5 6">
    <name type="scientific">Homarus americanus</name>
    <name type="common">American lobster</name>
    <dbReference type="NCBI Taxonomy" id="6706"/>
    <lineage>
        <taxon>Eukaryota</taxon>
        <taxon>Metazoa</taxon>
        <taxon>Ecdysozoa</taxon>
        <taxon>Arthropoda</taxon>
        <taxon>Crustacea</taxon>
        <taxon>Multicrustacea</taxon>
        <taxon>Malacostraca</taxon>
        <taxon>Eumalacostraca</taxon>
        <taxon>Eucarida</taxon>
        <taxon>Decapoda</taxon>
        <taxon>Pleocyemata</taxon>
        <taxon>Astacidea</taxon>
        <taxon>Nephropoidea</taxon>
        <taxon>Nephropidae</taxon>
        <taxon>Homarus</taxon>
    </lineage>
</organism>
<feature type="binding site" evidence="4">
    <location>
        <position position="48"/>
    </location>
    <ligand>
        <name>a divalent metal cation</name>
        <dbReference type="ChEBI" id="CHEBI:60240"/>
        <label>1</label>
        <note>in cluster B</note>
    </ligand>
</feature>
<dbReference type="InterPro" id="IPR017854">
    <property type="entry name" value="Metalthion_dom_sf"/>
</dbReference>
<comment type="similarity">
    <text evidence="1">Belongs to the metallothionein superfamily. Type 3 family.</text>
</comment>
<feature type="binding site" evidence="4">
    <location>
        <position position="70"/>
    </location>
    <ligand>
        <name>a divalent metal cation</name>
        <dbReference type="ChEBI" id="CHEBI:60240"/>
        <label>1</label>
        <note>in cluster B</note>
    </ligand>
</feature>
<keyword evidence="6" id="KW-1185">Reference proteome</keyword>
<evidence type="ECO:0000313" key="5">
    <source>
        <dbReference type="EMBL" id="KAG7155250.1"/>
    </source>
</evidence>
<evidence type="ECO:0000313" key="6">
    <source>
        <dbReference type="Proteomes" id="UP000747542"/>
    </source>
</evidence>
<feature type="binding site" evidence="4">
    <location>
        <position position="54"/>
    </location>
    <ligand>
        <name>a divalent metal cation</name>
        <dbReference type="ChEBI" id="CHEBI:60240"/>
        <label>1</label>
        <note>in cluster B</note>
    </ligand>
</feature>
<dbReference type="InterPro" id="IPR002045">
    <property type="entry name" value="Metalthion_crustacean"/>
</dbReference>
<protein>
    <submittedName>
        <fullName evidence="5">Metallothionein-1-like</fullName>
    </submittedName>
</protein>
<feature type="binding site" evidence="4">
    <location>
        <position position="40"/>
    </location>
    <ligand>
        <name>a divalent metal cation</name>
        <dbReference type="ChEBI" id="CHEBI:60240"/>
        <label>1</label>
        <note>in cluster B</note>
    </ligand>
</feature>
<sequence>MLPPYRMIRKNENYKFFLFVSDKCECAEGGCKTGCKCTSCRCAPCEKCTSGCKCPSKDECAKTCSKPCKCCP</sequence>
<keyword evidence="2 4" id="KW-0479">Metal-binding</keyword>
<feature type="binding site" evidence="4">
    <location>
        <position position="64"/>
    </location>
    <ligand>
        <name>a divalent metal cation</name>
        <dbReference type="ChEBI" id="CHEBI:60240"/>
        <label>1</label>
        <note>in cluster B</note>
    </ligand>
</feature>
<feature type="binding site" evidence="4">
    <location>
        <position position="26"/>
    </location>
    <ligand>
        <name>a divalent metal cation</name>
        <dbReference type="ChEBI" id="CHEBI:60240"/>
        <label>1</label>
        <note>in cluster B</note>
    </ligand>
</feature>
<gene>
    <name evidence="5" type="ORF">Hamer_G022472</name>
</gene>
<name>A0A8J5JBW0_HOMAM</name>
<feature type="binding site" evidence="4">
    <location>
        <position position="37"/>
    </location>
    <ligand>
        <name>a divalent metal cation</name>
        <dbReference type="ChEBI" id="CHEBI:60240"/>
        <label>5</label>
        <note>in cluster A</note>
    </ligand>
</feature>
<feature type="binding site" evidence="4">
    <location>
        <position position="35"/>
    </location>
    <ligand>
        <name>a divalent metal cation</name>
        <dbReference type="ChEBI" id="CHEBI:60240"/>
        <label>1</label>
        <note>in cluster B</note>
    </ligand>
</feature>
<feature type="binding site" evidence="4">
    <location>
        <position position="31"/>
    </location>
    <ligand>
        <name>a divalent metal cation</name>
        <dbReference type="ChEBI" id="CHEBI:60240"/>
        <label>1</label>
        <note>in cluster B</note>
    </ligand>
</feature>
<dbReference type="AlphaFoldDB" id="A0A8J5JBW0"/>
<feature type="binding site" evidence="4">
    <location>
        <position position="71"/>
    </location>
    <ligand>
        <name>a divalent metal cation</name>
        <dbReference type="ChEBI" id="CHEBI:60240"/>
        <label>1</label>
        <note>in cluster B</note>
    </ligand>
</feature>
<dbReference type="EMBL" id="JAHLQT010042381">
    <property type="protein sequence ID" value="KAG7155250.1"/>
    <property type="molecule type" value="Genomic_DNA"/>
</dbReference>
<evidence type="ECO:0000256" key="3">
    <source>
        <dbReference type="ARBA" id="ARBA00022851"/>
    </source>
</evidence>
<feature type="binding site" evidence="4">
    <location>
        <position position="24"/>
    </location>
    <ligand>
        <name>a divalent metal cation</name>
        <dbReference type="ChEBI" id="CHEBI:60240"/>
        <label>1</label>
        <note>in cluster B</note>
    </ligand>
</feature>
<feature type="binding site" evidence="4">
    <location>
        <position position="45"/>
    </location>
    <ligand>
        <name>a divalent metal cation</name>
        <dbReference type="ChEBI" id="CHEBI:60240"/>
        <label>6</label>
        <note>in cluster A</note>
    </ligand>
</feature>